<feature type="chain" id="PRO_5044494071" description="Serine/threonine protein phosphatase" evidence="2">
    <location>
        <begin position="21"/>
        <end position="192"/>
    </location>
</feature>
<organism evidence="3">
    <name type="scientific">Rhodanobacter sp. FW102-FHT14D07</name>
    <dbReference type="NCBI Taxonomy" id="3351462"/>
    <lineage>
        <taxon>Bacteria</taxon>
        <taxon>Pseudomonadati</taxon>
        <taxon>Pseudomonadota</taxon>
        <taxon>Gammaproteobacteria</taxon>
        <taxon>Lysobacterales</taxon>
        <taxon>Rhodanobacteraceae</taxon>
        <taxon>Rhodanobacter</taxon>
    </lineage>
</organism>
<evidence type="ECO:0008006" key="4">
    <source>
        <dbReference type="Google" id="ProtNLM"/>
    </source>
</evidence>
<dbReference type="AlphaFoldDB" id="A0AB74URM8"/>
<dbReference type="SUPFAM" id="SSF52799">
    <property type="entry name" value="(Phosphotyrosine protein) phosphatases II"/>
    <property type="match status" value="1"/>
</dbReference>
<feature type="signal peptide" evidence="2">
    <location>
        <begin position="1"/>
        <end position="20"/>
    </location>
</feature>
<dbReference type="RefSeq" id="WP_395119300.1">
    <property type="nucleotide sequence ID" value="NZ_CP170721.1"/>
</dbReference>
<keyword evidence="2" id="KW-0732">Signal</keyword>
<evidence type="ECO:0000256" key="2">
    <source>
        <dbReference type="SAM" id="SignalP"/>
    </source>
</evidence>
<sequence length="192" mass="20435">MFRSLLLSLILTVTPLAVHAAAPAETALADLPNVSFPAPHRVASGRLQADDVAALQRAGIKQVIDLSVDSETPRFDEAAAMRAAGIDYHNLPIHGAADLTRNNVVQFDRLLHQAGTQETLVHCASSNRVGAMIALRAALIDGKSTEAALAEGRRWGMKSLEPAVRERLQAWSGNPQHGRQEQSLPASGGTTP</sequence>
<evidence type="ECO:0000313" key="3">
    <source>
        <dbReference type="EMBL" id="XIA19411.1"/>
    </source>
</evidence>
<dbReference type="Gene3D" id="3.90.190.10">
    <property type="entry name" value="Protein tyrosine phosphatase superfamily"/>
    <property type="match status" value="1"/>
</dbReference>
<feature type="compositionally biased region" description="Polar residues" evidence="1">
    <location>
        <begin position="171"/>
        <end position="192"/>
    </location>
</feature>
<gene>
    <name evidence="3" type="ORF">ACFYG5_04505</name>
</gene>
<dbReference type="InterPro" id="IPR029021">
    <property type="entry name" value="Prot-tyrosine_phosphatase-like"/>
</dbReference>
<accession>A0AB74URM8</accession>
<feature type="region of interest" description="Disordered" evidence="1">
    <location>
        <begin position="170"/>
        <end position="192"/>
    </location>
</feature>
<name>A0AB74URM8_9GAMM</name>
<evidence type="ECO:0000256" key="1">
    <source>
        <dbReference type="SAM" id="MobiDB-lite"/>
    </source>
</evidence>
<proteinExistence type="predicted"/>
<dbReference type="EMBL" id="CP170721">
    <property type="protein sequence ID" value="XIA19411.1"/>
    <property type="molecule type" value="Genomic_DNA"/>
</dbReference>
<protein>
    <recommendedName>
        <fullName evidence="4">Serine/threonine protein phosphatase</fullName>
    </recommendedName>
</protein>
<reference evidence="3" key="1">
    <citation type="submission" date="2024-10" db="EMBL/GenBank/DDBJ databases">
        <authorList>
            <person name="Lesea H.P."/>
            <person name="Kuehl J.V."/>
            <person name="Chandonia J.-M."/>
        </authorList>
    </citation>
    <scope>NUCLEOTIDE SEQUENCE</scope>
    <source>
        <strain evidence="3">FW102-FHT14D07</strain>
    </source>
</reference>